<dbReference type="Gene3D" id="1.10.150.240">
    <property type="entry name" value="Putative phosphatase, domain 2"/>
    <property type="match status" value="1"/>
</dbReference>
<dbReference type="SFLD" id="SFLDS00003">
    <property type="entry name" value="Haloacid_Dehalogenase"/>
    <property type="match status" value="1"/>
</dbReference>
<sequence>MIKGIILDLFGTIVSNKRLFTPICSKMAADSGTEVEEIERDFVDLYRRHFKNCHRLPFRPERYYYYLLITELIEKYDLPGDVESYCNFMYDSFSKLPAYSDSKILKKMCKEFTTAILTNADDVFVKKVIERNRIPHHVLLTSETARSYKPSEEIFEKILSLIGLDKTEVVFVGDSIQVDMLGASGAGIKGILIDRSKSYFDYVPRIESLEELPSLLRQL</sequence>
<dbReference type="Proteomes" id="UP000054260">
    <property type="component" value="Unassembled WGS sequence"/>
</dbReference>
<dbReference type="PANTHER" id="PTHR43316">
    <property type="entry name" value="HYDROLASE, HALOACID DELAHOGENASE-RELATED"/>
    <property type="match status" value="1"/>
</dbReference>
<dbReference type="InterPro" id="IPR036412">
    <property type="entry name" value="HAD-like_sf"/>
</dbReference>
<keyword evidence="1 2" id="KW-0378">Hydrolase</keyword>
<accession>A0A124FTW6</accession>
<dbReference type="PANTHER" id="PTHR43316:SF3">
    <property type="entry name" value="HALOACID DEHALOGENASE, TYPE II (AFU_ORTHOLOGUE AFUA_2G07750)-RELATED"/>
    <property type="match status" value="1"/>
</dbReference>
<evidence type="ECO:0000313" key="3">
    <source>
        <dbReference type="EMBL" id="KUK66746.1"/>
    </source>
</evidence>
<dbReference type="Pfam" id="PF00702">
    <property type="entry name" value="Hydrolase"/>
    <property type="match status" value="1"/>
</dbReference>
<reference evidence="2 7" key="3">
    <citation type="journal article" date="2018" name="Nat. Biotechnol.">
        <title>A standardized bacterial taxonomy based on genome phylogeny substantially revises the tree of life.</title>
        <authorList>
            <person name="Parks D.H."/>
            <person name="Chuvochina M."/>
            <person name="Waite D.W."/>
            <person name="Rinke C."/>
            <person name="Skarshewski A."/>
            <person name="Chaumeil P.A."/>
            <person name="Hugenholtz P."/>
        </authorList>
    </citation>
    <scope>NUCLEOTIDE SEQUENCE [LARGE SCALE GENOMIC DNA]</scope>
    <source>
        <strain evidence="2">UBA9905</strain>
    </source>
</reference>
<dbReference type="EMBL" id="LGGW01000021">
    <property type="protein sequence ID" value="KUK90763.1"/>
    <property type="molecule type" value="Genomic_DNA"/>
</dbReference>
<protein>
    <submittedName>
        <fullName evidence="2">HAD family hydrolase</fullName>
    </submittedName>
    <submittedName>
        <fullName evidence="3">Haloacid dehalogenase superfamily enzyme, subfamily IA</fullName>
    </submittedName>
</protein>
<evidence type="ECO:0000313" key="6">
    <source>
        <dbReference type="Proteomes" id="UP000055014"/>
    </source>
</evidence>
<evidence type="ECO:0000313" key="4">
    <source>
        <dbReference type="EMBL" id="KUK90763.1"/>
    </source>
</evidence>
<dbReference type="SFLD" id="SFLDG01129">
    <property type="entry name" value="C1.5:_HAD__Beta-PGM__Phosphata"/>
    <property type="match status" value="1"/>
</dbReference>
<dbReference type="AlphaFoldDB" id="A0A124FTW6"/>
<reference evidence="5 6" key="2">
    <citation type="journal article" date="2015" name="MBio">
        <title>Genome-Resolved Metagenomic Analysis Reveals Roles for Candidate Phyla and Other Microbial Community Members in Biogeochemical Transformations in Oil Reservoirs.</title>
        <authorList>
            <person name="Hu P."/>
            <person name="Tom L."/>
            <person name="Singh A."/>
            <person name="Thomas B.C."/>
            <person name="Baker B.J."/>
            <person name="Piceno Y.M."/>
            <person name="Andersen G.L."/>
            <person name="Banfield J.F."/>
        </authorList>
    </citation>
    <scope>NUCLEOTIDE SEQUENCE [LARGE SCALE GENOMIC DNA]</scope>
</reference>
<dbReference type="InterPro" id="IPR006439">
    <property type="entry name" value="HAD-SF_hydro_IA"/>
</dbReference>
<name>A0A124FTW6_9BACT</name>
<comment type="caution">
    <text evidence="3">The sequence shown here is derived from an EMBL/GenBank/DDBJ whole genome shotgun (WGS) entry which is preliminary data.</text>
</comment>
<dbReference type="EMBL" id="LGGH01000181">
    <property type="protein sequence ID" value="KUK66746.1"/>
    <property type="molecule type" value="Genomic_DNA"/>
</dbReference>
<gene>
    <name evidence="2" type="ORF">DIT26_00280</name>
    <name evidence="3" type="ORF">XD86_1101</name>
    <name evidence="4" type="ORF">XE02_0390</name>
</gene>
<reference evidence="3" key="1">
    <citation type="journal article" date="2015" name="MBio">
        <title>Genome-resolved metagenomic analysis reveals roles for candidate phyla and other microbial community members in biogeochemical transformations in oil reservoirs.</title>
        <authorList>
            <person name="Hu P."/>
            <person name="Tom L."/>
            <person name="Singh A."/>
            <person name="Thomas B.C."/>
            <person name="Baker B.J."/>
            <person name="Piceno Y.M."/>
            <person name="Andersen G.L."/>
            <person name="Banfield J.F."/>
        </authorList>
    </citation>
    <scope>NUCLEOTIDE SEQUENCE [LARGE SCALE GENOMIC DNA]</scope>
    <source>
        <strain evidence="3">46_47</strain>
        <strain evidence="4">46_70</strain>
    </source>
</reference>
<proteinExistence type="predicted"/>
<dbReference type="SUPFAM" id="SSF56784">
    <property type="entry name" value="HAD-like"/>
    <property type="match status" value="1"/>
</dbReference>
<dbReference type="PRINTS" id="PR00413">
    <property type="entry name" value="HADHALOGNASE"/>
</dbReference>
<dbReference type="Gene3D" id="3.40.50.1000">
    <property type="entry name" value="HAD superfamily/HAD-like"/>
    <property type="match status" value="1"/>
</dbReference>
<organism evidence="3 5">
    <name type="scientific">Mesotoga infera</name>
    <dbReference type="NCBI Taxonomy" id="1236046"/>
    <lineage>
        <taxon>Bacteria</taxon>
        <taxon>Thermotogati</taxon>
        <taxon>Thermotogota</taxon>
        <taxon>Thermotogae</taxon>
        <taxon>Kosmotogales</taxon>
        <taxon>Kosmotogaceae</taxon>
        <taxon>Mesotoga</taxon>
    </lineage>
</organism>
<dbReference type="InterPro" id="IPR051540">
    <property type="entry name" value="S-2-haloacid_dehalogenase"/>
</dbReference>
<dbReference type="GO" id="GO:0016787">
    <property type="term" value="F:hydrolase activity"/>
    <property type="evidence" value="ECO:0007669"/>
    <property type="project" value="UniProtKB-KW"/>
</dbReference>
<dbReference type="InterPro" id="IPR023198">
    <property type="entry name" value="PGP-like_dom2"/>
</dbReference>
<dbReference type="Proteomes" id="UP000055014">
    <property type="component" value="Unassembled WGS sequence"/>
</dbReference>
<dbReference type="NCBIfam" id="TIGR01549">
    <property type="entry name" value="HAD-SF-IA-v1"/>
    <property type="match status" value="1"/>
</dbReference>
<dbReference type="Proteomes" id="UP000264215">
    <property type="component" value="Unassembled WGS sequence"/>
</dbReference>
<evidence type="ECO:0000256" key="1">
    <source>
        <dbReference type="ARBA" id="ARBA00022801"/>
    </source>
</evidence>
<dbReference type="EMBL" id="DQBS01000006">
    <property type="protein sequence ID" value="HCO69021.1"/>
    <property type="molecule type" value="Genomic_DNA"/>
</dbReference>
<evidence type="ECO:0000313" key="7">
    <source>
        <dbReference type="Proteomes" id="UP000264215"/>
    </source>
</evidence>
<evidence type="ECO:0000313" key="5">
    <source>
        <dbReference type="Proteomes" id="UP000054260"/>
    </source>
</evidence>
<evidence type="ECO:0000313" key="2">
    <source>
        <dbReference type="EMBL" id="HCO69021.1"/>
    </source>
</evidence>
<dbReference type="InterPro" id="IPR023214">
    <property type="entry name" value="HAD_sf"/>
</dbReference>
<dbReference type="PATRIC" id="fig|1236046.5.peg.1526"/>